<comment type="subcellular location">
    <subcellularLocation>
        <location evidence="1">Endomembrane system</location>
        <topology evidence="1">Multi-pass membrane protein</topology>
    </subcellularLocation>
    <subcellularLocation>
        <location evidence="5">Membrane</location>
        <topology evidence="5">Multi-pass membrane protein</topology>
    </subcellularLocation>
</comment>
<evidence type="ECO:0000259" key="7">
    <source>
        <dbReference type="Pfam" id="PF00361"/>
    </source>
</evidence>
<feature type="transmembrane region" description="Helical" evidence="6">
    <location>
        <begin position="291"/>
        <end position="311"/>
    </location>
</feature>
<feature type="transmembrane region" description="Helical" evidence="6">
    <location>
        <begin position="140"/>
        <end position="161"/>
    </location>
</feature>
<dbReference type="GO" id="GO:0042773">
    <property type="term" value="P:ATP synthesis coupled electron transport"/>
    <property type="evidence" value="ECO:0007669"/>
    <property type="project" value="InterPro"/>
</dbReference>
<evidence type="ECO:0000313" key="9">
    <source>
        <dbReference type="EMBL" id="KRG19659.1"/>
    </source>
</evidence>
<dbReference type="EMBL" id="LKHV01000002">
    <property type="protein sequence ID" value="KRG19659.1"/>
    <property type="molecule type" value="Genomic_DNA"/>
</dbReference>
<organism evidence="9">
    <name type="scientific">Candidatus Berkiella cookevillensis</name>
    <dbReference type="NCBI Taxonomy" id="437022"/>
    <lineage>
        <taxon>Bacteria</taxon>
        <taxon>Pseudomonadati</taxon>
        <taxon>Pseudomonadota</taxon>
        <taxon>Gammaproteobacteria</taxon>
        <taxon>Candidatus Berkiellales</taxon>
        <taxon>Candidatus Berkiellaceae</taxon>
        <taxon>Candidatus Berkiella</taxon>
    </lineage>
</organism>
<keyword evidence="11" id="KW-1185">Reference proteome</keyword>
<dbReference type="GO" id="GO:0016020">
    <property type="term" value="C:membrane"/>
    <property type="evidence" value="ECO:0007669"/>
    <property type="project" value="UniProtKB-SubCell"/>
</dbReference>
<evidence type="ECO:0000313" key="10">
    <source>
        <dbReference type="EMBL" id="MCS5707656.1"/>
    </source>
</evidence>
<sequence>MKNKLFAQLFHFDSLAITMMVFLSLIGLCICRYAYRYMSGDARYKFFFAQITLLIISVMLMVSANHFVLFICSWCASNALLVRLMRHKISWKAAKASGLLALKYYLFGALALMTAFIIFYSVTGQTTIQGLIDNQSDSVFISFALLFLLIGAMLQSSIWPFHPWLISSLNSPTPVSAVMHAGLVNGGGFLLVRFAPLYLKYSSLLLVIFVVGLITALLGTLWKLMQNDVKRMLACSTMGQMGFMFVQCGLGLFPAAIAHLVWHSMFKAYLFLASGSAAQEKRYDLGYPPELITFICALLCGAVGSIGFAYVTGKSWFAGDTTLVLMVLAFLSASQFALSILKFKSLFSIATAFIITAAFGLLYGMSVQLVAWAIEPMHLMQPQLLNGFHMIGIAVLTLAWLSILFLRNRSEAEVNSSLMPRTYVFALNASQPHPTTVTAIRNQYQYQ</sequence>
<name>A0A0Q9YGG4_9GAMM</name>
<dbReference type="Pfam" id="PF00361">
    <property type="entry name" value="Proton_antipo_M"/>
    <property type="match status" value="1"/>
</dbReference>
<reference evidence="9" key="1">
    <citation type="submission" date="2015-09" db="EMBL/GenBank/DDBJ databases">
        <title>Draft Genome Sequences of Two Novel Amoeba-resistant Intranuclear Bacteria, Candidatus Berkiella cookevillensis and Candidatus Berkiella aquae.</title>
        <authorList>
            <person name="Mehari Y.T."/>
            <person name="Arivett B.A."/>
            <person name="Farone A.L."/>
            <person name="Gunderson J.H."/>
            <person name="Farone M.B."/>
        </authorList>
    </citation>
    <scope>NUCLEOTIDE SEQUENCE [LARGE SCALE GENOMIC DNA]</scope>
    <source>
        <strain evidence="9">CC99</strain>
    </source>
</reference>
<dbReference type="PANTHER" id="PTHR42829">
    <property type="entry name" value="NADH-UBIQUINONE OXIDOREDUCTASE CHAIN 5"/>
    <property type="match status" value="1"/>
</dbReference>
<feature type="transmembrane region" description="Helical" evidence="6">
    <location>
        <begin position="384"/>
        <end position="406"/>
    </location>
</feature>
<feature type="domain" description="NADH:quinone oxidoreductase/Mrp antiporter transmembrane" evidence="7">
    <location>
        <begin position="64"/>
        <end position="280"/>
    </location>
</feature>
<dbReference type="GO" id="GO:0008137">
    <property type="term" value="F:NADH dehydrogenase (ubiquinone) activity"/>
    <property type="evidence" value="ECO:0007669"/>
    <property type="project" value="InterPro"/>
</dbReference>
<evidence type="ECO:0000259" key="8">
    <source>
        <dbReference type="Pfam" id="PF00662"/>
    </source>
</evidence>
<evidence type="ECO:0000313" key="11">
    <source>
        <dbReference type="Proteomes" id="UP000051494"/>
    </source>
</evidence>
<dbReference type="OrthoDB" id="9768329at2"/>
<dbReference type="InterPro" id="IPR001750">
    <property type="entry name" value="ND/Mrp_TM"/>
</dbReference>
<reference evidence="10" key="2">
    <citation type="journal article" date="2016" name="Genome Announc.">
        <title>Draft Genome Sequences of Two Novel Amoeba-Resistant Intranuclear Bacteria, 'Candidatus Berkiella cookevillensis' and 'Candidatus Berkiella aquae'.</title>
        <authorList>
            <person name="Mehari Y.T."/>
            <person name="Arivett B.A."/>
            <person name="Farone A.L."/>
            <person name="Gunderson J.H."/>
            <person name="Farone M.B."/>
        </authorList>
    </citation>
    <scope>NUCLEOTIDE SEQUENCE</scope>
    <source>
        <strain evidence="10">CC99</strain>
    </source>
</reference>
<evidence type="ECO:0000256" key="2">
    <source>
        <dbReference type="ARBA" id="ARBA00022692"/>
    </source>
</evidence>
<dbReference type="RefSeq" id="WP_057623642.1">
    <property type="nucleotide sequence ID" value="NZ_LKHV02000001.1"/>
</dbReference>
<proteinExistence type="predicted"/>
<keyword evidence="3 6" id="KW-1133">Transmembrane helix</keyword>
<feature type="transmembrane region" description="Helical" evidence="6">
    <location>
        <begin position="97"/>
        <end position="120"/>
    </location>
</feature>
<dbReference type="Pfam" id="PF00662">
    <property type="entry name" value="Proton_antipo_N"/>
    <property type="match status" value="1"/>
</dbReference>
<keyword evidence="2 5" id="KW-0812">Transmembrane</keyword>
<feature type="domain" description="NADH-Ubiquinone oxidoreductase (complex I) chain 5 N-terminal" evidence="8">
    <location>
        <begin position="10"/>
        <end position="48"/>
    </location>
</feature>
<evidence type="ECO:0000256" key="4">
    <source>
        <dbReference type="ARBA" id="ARBA00023136"/>
    </source>
</evidence>
<feature type="transmembrane region" description="Helical" evidence="6">
    <location>
        <begin position="201"/>
        <end position="222"/>
    </location>
</feature>
<dbReference type="GO" id="GO:0012505">
    <property type="term" value="C:endomembrane system"/>
    <property type="evidence" value="ECO:0007669"/>
    <property type="project" value="UniProtKB-SubCell"/>
</dbReference>
<comment type="caution">
    <text evidence="9">The sequence shown here is derived from an EMBL/GenBank/DDBJ whole genome shotgun (WGS) entry which is preliminary data.</text>
</comment>
<dbReference type="Proteomes" id="UP000051494">
    <property type="component" value="Unassembled WGS sequence"/>
</dbReference>
<gene>
    <name evidence="9" type="primary">nuoL_1</name>
    <name evidence="10" type="ORF">CC99x_001920</name>
    <name evidence="9" type="ORF">CC99x_00672</name>
</gene>
<dbReference type="PATRIC" id="fig|1590042.3.peg.690"/>
<feature type="transmembrane region" description="Helical" evidence="6">
    <location>
        <begin position="15"/>
        <end position="35"/>
    </location>
</feature>
<feature type="transmembrane region" description="Helical" evidence="6">
    <location>
        <begin position="323"/>
        <end position="341"/>
    </location>
</feature>
<accession>A0A0Q9YGG4</accession>
<feature type="transmembrane region" description="Helical" evidence="6">
    <location>
        <begin position="173"/>
        <end position="195"/>
    </location>
</feature>
<dbReference type="PANTHER" id="PTHR42829:SF1">
    <property type="entry name" value="INORGANIC CARBON TRANSPORTER SUBUNIT DABB-RELATED"/>
    <property type="match status" value="1"/>
</dbReference>
<feature type="transmembrane region" description="Helical" evidence="6">
    <location>
        <begin position="243"/>
        <end position="262"/>
    </location>
</feature>
<dbReference type="InterPro" id="IPR003945">
    <property type="entry name" value="NU5C-like"/>
</dbReference>
<feature type="transmembrane region" description="Helical" evidence="6">
    <location>
        <begin position="347"/>
        <end position="372"/>
    </location>
</feature>
<evidence type="ECO:0000256" key="6">
    <source>
        <dbReference type="SAM" id="Phobius"/>
    </source>
</evidence>
<dbReference type="GO" id="GO:0015990">
    <property type="term" value="P:electron transport coupled proton transport"/>
    <property type="evidence" value="ECO:0007669"/>
    <property type="project" value="TreeGrafter"/>
</dbReference>
<feature type="transmembrane region" description="Helical" evidence="6">
    <location>
        <begin position="42"/>
        <end position="61"/>
    </location>
</feature>
<evidence type="ECO:0000256" key="5">
    <source>
        <dbReference type="RuleBase" id="RU000320"/>
    </source>
</evidence>
<dbReference type="EC" id="1.6.5.11" evidence="9"/>
<dbReference type="InterPro" id="IPR001516">
    <property type="entry name" value="Proton_antipo_N"/>
</dbReference>
<keyword evidence="9" id="KW-0560">Oxidoreductase</keyword>
<reference evidence="10" key="3">
    <citation type="submission" date="2021-06" db="EMBL/GenBank/DDBJ databases">
        <title>Genomic Description and Analysis of Intracellular Bacteria, Candidatus Berkiella cookevillensis and Candidatus Berkiella aquae.</title>
        <authorList>
            <person name="Kidane D.T."/>
            <person name="Mehari Y.T."/>
            <person name="Rice F.C."/>
            <person name="Arivett B.A."/>
            <person name="Farone A.L."/>
            <person name="Berk S.G."/>
            <person name="Farone M.B."/>
        </authorList>
    </citation>
    <scope>NUCLEOTIDE SEQUENCE</scope>
    <source>
        <strain evidence="10">CC99</strain>
    </source>
</reference>
<dbReference type="STRING" id="437022.CC99x_00672"/>
<evidence type="ECO:0000256" key="1">
    <source>
        <dbReference type="ARBA" id="ARBA00004127"/>
    </source>
</evidence>
<dbReference type="AlphaFoldDB" id="A0A0Q9YGG4"/>
<keyword evidence="4 6" id="KW-0472">Membrane</keyword>
<dbReference type="PRINTS" id="PR01434">
    <property type="entry name" value="NADHDHGNASE5"/>
</dbReference>
<dbReference type="EMBL" id="LKHV02000001">
    <property type="protein sequence ID" value="MCS5707656.1"/>
    <property type="molecule type" value="Genomic_DNA"/>
</dbReference>
<protein>
    <submittedName>
        <fullName evidence="9 10">Oxidoreductase</fullName>
        <ecNumber evidence="9">1.6.5.11</ecNumber>
    </submittedName>
</protein>
<dbReference type="GO" id="GO:0003954">
    <property type="term" value="F:NADH dehydrogenase activity"/>
    <property type="evidence" value="ECO:0007669"/>
    <property type="project" value="TreeGrafter"/>
</dbReference>
<evidence type="ECO:0000256" key="3">
    <source>
        <dbReference type="ARBA" id="ARBA00022989"/>
    </source>
</evidence>